<comment type="function">
    <text evidence="2 10">PPIases accelerate the folding of proteins. It catalyzes the cis-trans isomerization of proline imidic peptide bonds in oligopeptides.</text>
</comment>
<dbReference type="InterPro" id="IPR012677">
    <property type="entry name" value="Nucleotide-bd_a/b_plait_sf"/>
</dbReference>
<dbReference type="GO" id="GO:0003755">
    <property type="term" value="F:peptidyl-prolyl cis-trans isomerase activity"/>
    <property type="evidence" value="ECO:0007669"/>
    <property type="project" value="UniProtKB-EC"/>
</dbReference>
<feature type="domain" description="PPIase cyclophilin-type" evidence="12">
    <location>
        <begin position="1"/>
        <end position="165"/>
    </location>
</feature>
<dbReference type="InterPro" id="IPR035979">
    <property type="entry name" value="RBD_domain_sf"/>
</dbReference>
<dbReference type="InterPro" id="IPR035538">
    <property type="entry name" value="Cyclophilin_PPIL4"/>
</dbReference>
<dbReference type="CDD" id="cd01921">
    <property type="entry name" value="cyclophilin_RRM"/>
    <property type="match status" value="1"/>
</dbReference>
<comment type="similarity">
    <text evidence="4 10">Belongs to the cyclophilin-type PPIase family. PPIL4 subfamily.</text>
</comment>
<keyword evidence="7 10" id="KW-0413">Isomerase</keyword>
<evidence type="ECO:0000256" key="8">
    <source>
        <dbReference type="ARBA" id="ARBA00023242"/>
    </source>
</evidence>
<protein>
    <recommendedName>
        <fullName evidence="10">Peptidyl-prolyl cis-trans isomerase</fullName>
        <shortName evidence="10">PPIase</shortName>
        <ecNumber evidence="10">5.2.1.8</ecNumber>
    </recommendedName>
</protein>
<dbReference type="Pfam" id="PF00160">
    <property type="entry name" value="Pro_isomerase"/>
    <property type="match status" value="1"/>
</dbReference>
<comment type="subcellular location">
    <subcellularLocation>
        <location evidence="3 10">Nucleus</location>
    </subcellularLocation>
</comment>
<keyword evidence="8 10" id="KW-0539">Nucleus</keyword>
<dbReference type="PANTHER" id="PTHR45843:SF1">
    <property type="entry name" value="PEPTIDYL-PROLYL CIS-TRANS ISOMERASE-LIKE 4"/>
    <property type="match status" value="1"/>
</dbReference>
<name>A0ABR4MW83_9FUNG</name>
<evidence type="ECO:0000313" key="15">
    <source>
        <dbReference type="Proteomes" id="UP001527925"/>
    </source>
</evidence>
<dbReference type="InterPro" id="IPR002130">
    <property type="entry name" value="Cyclophilin-type_PPIase_dom"/>
</dbReference>
<dbReference type="EC" id="5.2.1.8" evidence="10"/>
<dbReference type="Gene3D" id="2.40.100.10">
    <property type="entry name" value="Cyclophilin-like"/>
    <property type="match status" value="1"/>
</dbReference>
<dbReference type="Pfam" id="PF00076">
    <property type="entry name" value="RRM_1"/>
    <property type="match status" value="1"/>
</dbReference>
<evidence type="ECO:0000313" key="14">
    <source>
        <dbReference type="EMBL" id="KAL2911533.1"/>
    </source>
</evidence>
<evidence type="ECO:0000259" key="13">
    <source>
        <dbReference type="PROSITE" id="PS50102"/>
    </source>
</evidence>
<dbReference type="PRINTS" id="PR00153">
    <property type="entry name" value="CSAPPISMRASE"/>
</dbReference>
<dbReference type="SUPFAM" id="SSF54928">
    <property type="entry name" value="RNA-binding domain, RBD"/>
    <property type="match status" value="1"/>
</dbReference>
<dbReference type="SUPFAM" id="SSF50891">
    <property type="entry name" value="Cyclophilin-like"/>
    <property type="match status" value="1"/>
</dbReference>
<evidence type="ECO:0000259" key="12">
    <source>
        <dbReference type="PROSITE" id="PS50072"/>
    </source>
</evidence>
<evidence type="ECO:0000256" key="4">
    <source>
        <dbReference type="ARBA" id="ARBA00010739"/>
    </source>
</evidence>
<dbReference type="Gene3D" id="3.30.70.330">
    <property type="match status" value="1"/>
</dbReference>
<dbReference type="PROSITE" id="PS50102">
    <property type="entry name" value="RRM"/>
    <property type="match status" value="1"/>
</dbReference>
<dbReference type="PANTHER" id="PTHR45843">
    <property type="entry name" value="PEPTIDYL-PROLYL CIS-TRANS ISOMERASE-LIKE 4"/>
    <property type="match status" value="1"/>
</dbReference>
<organism evidence="14 15">
    <name type="scientific">Polyrhizophydium stewartii</name>
    <dbReference type="NCBI Taxonomy" id="2732419"/>
    <lineage>
        <taxon>Eukaryota</taxon>
        <taxon>Fungi</taxon>
        <taxon>Fungi incertae sedis</taxon>
        <taxon>Chytridiomycota</taxon>
        <taxon>Chytridiomycota incertae sedis</taxon>
        <taxon>Chytridiomycetes</taxon>
        <taxon>Rhizophydiales</taxon>
        <taxon>Rhizophydiales incertae sedis</taxon>
        <taxon>Polyrhizophydium</taxon>
    </lineage>
</organism>
<feature type="domain" description="RRM" evidence="13">
    <location>
        <begin position="242"/>
        <end position="315"/>
    </location>
</feature>
<dbReference type="Proteomes" id="UP001527925">
    <property type="component" value="Unassembled WGS sequence"/>
</dbReference>
<evidence type="ECO:0000256" key="3">
    <source>
        <dbReference type="ARBA" id="ARBA00004123"/>
    </source>
</evidence>
<accession>A0ABR4MW83</accession>
<evidence type="ECO:0000256" key="6">
    <source>
        <dbReference type="ARBA" id="ARBA00023110"/>
    </source>
</evidence>
<evidence type="ECO:0000256" key="11">
    <source>
        <dbReference type="SAM" id="MobiDB-lite"/>
    </source>
</evidence>
<evidence type="ECO:0000256" key="2">
    <source>
        <dbReference type="ARBA" id="ARBA00002388"/>
    </source>
</evidence>
<gene>
    <name evidence="14" type="primary">cyp6</name>
    <name evidence="14" type="ORF">HK105_208977</name>
</gene>
<dbReference type="PROSITE" id="PS50072">
    <property type="entry name" value="CSA_PPIASE_2"/>
    <property type="match status" value="1"/>
</dbReference>
<evidence type="ECO:0000256" key="5">
    <source>
        <dbReference type="ARBA" id="ARBA00022884"/>
    </source>
</evidence>
<dbReference type="SMART" id="SM00360">
    <property type="entry name" value="RRM"/>
    <property type="match status" value="1"/>
</dbReference>
<evidence type="ECO:0000256" key="10">
    <source>
        <dbReference type="RuleBase" id="RU365081"/>
    </source>
</evidence>
<proteinExistence type="inferred from homology"/>
<reference evidence="14 15" key="1">
    <citation type="submission" date="2023-09" db="EMBL/GenBank/DDBJ databases">
        <title>Pangenome analysis of Batrachochytrium dendrobatidis and related Chytrids.</title>
        <authorList>
            <person name="Yacoub M.N."/>
            <person name="Stajich J.E."/>
            <person name="James T.Y."/>
        </authorList>
    </citation>
    <scope>NUCLEOTIDE SEQUENCE [LARGE SCALE GENOMIC DNA]</scope>
    <source>
        <strain evidence="14 15">JEL0888</strain>
    </source>
</reference>
<comment type="catalytic activity">
    <reaction evidence="1 10">
        <text>[protein]-peptidylproline (omega=180) = [protein]-peptidylproline (omega=0)</text>
        <dbReference type="Rhea" id="RHEA:16237"/>
        <dbReference type="Rhea" id="RHEA-COMP:10747"/>
        <dbReference type="Rhea" id="RHEA-COMP:10748"/>
        <dbReference type="ChEBI" id="CHEBI:83833"/>
        <dbReference type="ChEBI" id="CHEBI:83834"/>
        <dbReference type="EC" id="5.2.1.8"/>
    </reaction>
</comment>
<evidence type="ECO:0000256" key="7">
    <source>
        <dbReference type="ARBA" id="ARBA00023235"/>
    </source>
</evidence>
<comment type="caution">
    <text evidence="14">The sequence shown here is derived from an EMBL/GenBank/DDBJ whole genome shotgun (WGS) entry which is preliminary data.</text>
</comment>
<sequence>MSVILETSLGEITVDLEVDRAPKASLNFLKLCKAKYYNFVLFHSVQKGFVAQTGDPSGTGADGSSVWGLIHGPGRRLFEPQIHPKLKHRKKGTVSMALVPTDGRLMAGSQFLITLTDNHLEYLDGKQAVFGHVAEGLEVLDKINDAICDQDGRPYRDIRIKHTIILDDPFDDPEGLVVPDKSPIPSEELLKQSRIADDEELDLGLPAEELEKLKRKEEAEARAITLEMIGDLPFADIKPPENVLFVCKLNPVTRDEDLEIIFSRFGKILSCEVIRDKKTNDSLGYAFIEFDTKEACEEDNVLIDDRRIHVDFSQSVSKLHADVLLGKRNPIEDYGEGFQKRRRFREGNASASNDYDLVFEHGGDLASEKDDSRSSKRARGDYERDRDRHDRDRDRDRDRNRDRYDRDRDRDRHRR</sequence>
<evidence type="ECO:0000256" key="1">
    <source>
        <dbReference type="ARBA" id="ARBA00000971"/>
    </source>
</evidence>
<keyword evidence="6 10" id="KW-0697">Rotamase</keyword>
<dbReference type="InterPro" id="IPR000504">
    <property type="entry name" value="RRM_dom"/>
</dbReference>
<keyword evidence="15" id="KW-1185">Reference proteome</keyword>
<keyword evidence="5 9" id="KW-0694">RNA-binding</keyword>
<dbReference type="InterPro" id="IPR035542">
    <property type="entry name" value="CRIP"/>
</dbReference>
<dbReference type="EMBL" id="JADGIZ020000102">
    <property type="protein sequence ID" value="KAL2911533.1"/>
    <property type="molecule type" value="Genomic_DNA"/>
</dbReference>
<evidence type="ECO:0000256" key="9">
    <source>
        <dbReference type="PROSITE-ProRule" id="PRU00176"/>
    </source>
</evidence>
<dbReference type="InterPro" id="IPR029000">
    <property type="entry name" value="Cyclophilin-like_dom_sf"/>
</dbReference>
<dbReference type="CDD" id="cd12235">
    <property type="entry name" value="RRM_PPIL4"/>
    <property type="match status" value="1"/>
</dbReference>
<feature type="region of interest" description="Disordered" evidence="11">
    <location>
        <begin position="365"/>
        <end position="415"/>
    </location>
</feature>